<name>A0AC34RR17_9BILA</name>
<organism evidence="1 2">
    <name type="scientific">Panagrolaimus sp. JU765</name>
    <dbReference type="NCBI Taxonomy" id="591449"/>
    <lineage>
        <taxon>Eukaryota</taxon>
        <taxon>Metazoa</taxon>
        <taxon>Ecdysozoa</taxon>
        <taxon>Nematoda</taxon>
        <taxon>Chromadorea</taxon>
        <taxon>Rhabditida</taxon>
        <taxon>Tylenchina</taxon>
        <taxon>Panagrolaimomorpha</taxon>
        <taxon>Panagrolaimoidea</taxon>
        <taxon>Panagrolaimidae</taxon>
        <taxon>Panagrolaimus</taxon>
    </lineage>
</organism>
<reference evidence="2" key="1">
    <citation type="submission" date="2022-11" db="UniProtKB">
        <authorList>
            <consortium name="WormBaseParasite"/>
        </authorList>
    </citation>
    <scope>IDENTIFICATION</scope>
</reference>
<proteinExistence type="predicted"/>
<dbReference type="WBParaSite" id="JU765_v2.g9124.t1">
    <property type="protein sequence ID" value="JU765_v2.g9124.t1"/>
    <property type="gene ID" value="JU765_v2.g9124"/>
</dbReference>
<evidence type="ECO:0000313" key="2">
    <source>
        <dbReference type="WBParaSite" id="JU765_v2.g9124.t1"/>
    </source>
</evidence>
<protein>
    <submittedName>
        <fullName evidence="2">Uncharacterized protein</fullName>
    </submittedName>
</protein>
<dbReference type="Proteomes" id="UP000887576">
    <property type="component" value="Unplaced"/>
</dbReference>
<accession>A0AC34RR17</accession>
<sequence>MKIYCFQGLILFCFISLLACQETKRKCCGGVTKNQAECADKAFEAESSTSCCRVTRRSFEYEVCNETTVNQWSESCSFSCNTGDFCNWMPFAPPVDCHRCCKISNDDGSCSTNDYVYCPGTCFVDFTTRTAGCDPYTEAPEEVVKEKDGCLFKCKGQCKQEIPEHCKPTPPPTTTLPTTTPKATPSSTPTPAPTFPSSSKAYSCYQSGWDGEGCLNRTTPQLNNCTSIAIAADAKTLCYKLERFRASDNKVCTSYLCSENYGGTYVGNSKNVTVNEDGYFKKTGIIYSCEGDGCNQPSTAFKPFLSFVFFFYLM</sequence>
<evidence type="ECO:0000313" key="1">
    <source>
        <dbReference type="Proteomes" id="UP000887576"/>
    </source>
</evidence>